<reference evidence="1" key="1">
    <citation type="journal article" date="2019" name="Sci. Rep.">
        <title>Draft genome of Tanacetum cinerariifolium, the natural source of mosquito coil.</title>
        <authorList>
            <person name="Yamashiro T."/>
            <person name="Shiraishi A."/>
            <person name="Satake H."/>
            <person name="Nakayama K."/>
        </authorList>
    </citation>
    <scope>NUCLEOTIDE SEQUENCE</scope>
</reference>
<organism evidence="1">
    <name type="scientific">Tanacetum cinerariifolium</name>
    <name type="common">Dalmatian daisy</name>
    <name type="synonym">Chrysanthemum cinerariifolium</name>
    <dbReference type="NCBI Taxonomy" id="118510"/>
    <lineage>
        <taxon>Eukaryota</taxon>
        <taxon>Viridiplantae</taxon>
        <taxon>Streptophyta</taxon>
        <taxon>Embryophyta</taxon>
        <taxon>Tracheophyta</taxon>
        <taxon>Spermatophyta</taxon>
        <taxon>Magnoliopsida</taxon>
        <taxon>eudicotyledons</taxon>
        <taxon>Gunneridae</taxon>
        <taxon>Pentapetalae</taxon>
        <taxon>asterids</taxon>
        <taxon>campanulids</taxon>
        <taxon>Asterales</taxon>
        <taxon>Asteraceae</taxon>
        <taxon>Asteroideae</taxon>
        <taxon>Anthemideae</taxon>
        <taxon>Anthemidinae</taxon>
        <taxon>Tanacetum</taxon>
    </lineage>
</organism>
<dbReference type="AlphaFoldDB" id="A0A699XDF7"/>
<name>A0A699XDF7_TANCI</name>
<protein>
    <submittedName>
        <fullName evidence="1">Uncharacterized protein</fullName>
    </submittedName>
</protein>
<evidence type="ECO:0000313" key="1">
    <source>
        <dbReference type="EMBL" id="GFD58122.1"/>
    </source>
</evidence>
<comment type="caution">
    <text evidence="1">The sequence shown here is derived from an EMBL/GenBank/DDBJ whole genome shotgun (WGS) entry which is preliminary data.</text>
</comment>
<dbReference type="EMBL" id="BKCJ011848909">
    <property type="protein sequence ID" value="GFD58122.1"/>
    <property type="molecule type" value="Genomic_DNA"/>
</dbReference>
<gene>
    <name evidence="1" type="ORF">Tci_930091</name>
</gene>
<proteinExistence type="predicted"/>
<accession>A0A699XDF7</accession>
<sequence length="77" mass="8669">MPSVPAGVLESDFELIVRDWQARLRAVPSGVAPCRSRGAIPQFDDIASPHKRRGIKRRVITTRKGTQEQANCKQWID</sequence>